<dbReference type="Proteomes" id="UP000004756">
    <property type="component" value="Unassembled WGS sequence"/>
</dbReference>
<dbReference type="HOGENOM" id="CLU_3214262_0_0_9"/>
<comment type="caution">
    <text evidence="1">The sequence shown here is derived from an EMBL/GenBank/DDBJ whole genome shotgun (WGS) entry which is preliminary data.</text>
</comment>
<evidence type="ECO:0000313" key="1">
    <source>
        <dbReference type="EMBL" id="EEG53821.1"/>
    </source>
</evidence>
<proteinExistence type="predicted"/>
<evidence type="ECO:0000313" key="2">
    <source>
        <dbReference type="Proteomes" id="UP000004756"/>
    </source>
</evidence>
<protein>
    <submittedName>
        <fullName evidence="1">Uncharacterized protein</fullName>
    </submittedName>
</protein>
<dbReference type="EMBL" id="ACCJ01000332">
    <property type="protein sequence ID" value="EEG53821.1"/>
    <property type="molecule type" value="Genomic_DNA"/>
</dbReference>
<organism evidence="1 2">
    <name type="scientific">[Clostridium] asparagiforme DSM 15981</name>
    <dbReference type="NCBI Taxonomy" id="518636"/>
    <lineage>
        <taxon>Bacteria</taxon>
        <taxon>Bacillati</taxon>
        <taxon>Bacillota</taxon>
        <taxon>Clostridia</taxon>
        <taxon>Lachnospirales</taxon>
        <taxon>Lachnospiraceae</taxon>
        <taxon>Enterocloster</taxon>
    </lineage>
</organism>
<name>C0D4E7_9FIRM</name>
<gene>
    <name evidence="1" type="ORF">CLOSTASPAR_04141</name>
</gene>
<reference evidence="1 2" key="1">
    <citation type="submission" date="2009-02" db="EMBL/GenBank/DDBJ databases">
        <title>Draft genome sequence of Clostridium asparagiforme (DSM 15981).</title>
        <authorList>
            <person name="Sudarsanam P."/>
            <person name="Ley R."/>
            <person name="Guruge J."/>
            <person name="Turnbaugh P.J."/>
            <person name="Mahowald M."/>
            <person name="Liep D."/>
            <person name="Gordon J."/>
        </authorList>
    </citation>
    <scope>NUCLEOTIDE SEQUENCE [LARGE SCALE GENOMIC DNA]</scope>
    <source>
        <strain evidence="1 2">DSM 15981</strain>
    </source>
</reference>
<dbReference type="AlphaFoldDB" id="C0D4E7"/>
<accession>C0D4E7</accession>
<sequence>MKDLVKCSYDTTERCEISMRRPENQAVFRKCGGMGAKTDRLRMV</sequence>
<keyword evidence="2" id="KW-1185">Reference proteome</keyword>